<dbReference type="OrthoDB" id="327621at2"/>
<evidence type="ECO:0000313" key="4">
    <source>
        <dbReference type="Proteomes" id="UP000295724"/>
    </source>
</evidence>
<keyword evidence="4" id="KW-1185">Reference proteome</keyword>
<accession>A0A4R6XMU4</accession>
<comment type="caution">
    <text evidence="3">The sequence shown here is derived from an EMBL/GenBank/DDBJ whole genome shotgun (WGS) entry which is preliminary data.</text>
</comment>
<evidence type="ECO:0000256" key="1">
    <source>
        <dbReference type="SAM" id="Phobius"/>
    </source>
</evidence>
<dbReference type="AlphaFoldDB" id="A0A4R6XMU4"/>
<evidence type="ECO:0000313" key="3">
    <source>
        <dbReference type="EMBL" id="TDR19430.1"/>
    </source>
</evidence>
<dbReference type="InterPro" id="IPR018677">
    <property type="entry name" value="DUF2157"/>
</dbReference>
<feature type="transmembrane region" description="Helical" evidence="1">
    <location>
        <begin position="218"/>
        <end position="236"/>
    </location>
</feature>
<feature type="transmembrane region" description="Helical" evidence="1">
    <location>
        <begin position="69"/>
        <end position="88"/>
    </location>
</feature>
<protein>
    <submittedName>
        <fullName evidence="3">Putative membrane protein DUF2157</fullName>
    </submittedName>
</protein>
<sequence length="329" mass="36980">MSEPIYRWLKSGLIEPGHHQQALQLAGERAAPHAWLLFIKKMLIMLGLLSLAFGVVFFFAFNWNELGRMFKFMVIQTLLVGLFVGYFFKSKSFWLSQALLLAAVIVLGALLALFGQTYQTGADPWQLFAIWGLLITPLVLFSKSEVLWVVLAALLNTALSLYLDVHRSFLGFGFLGRHMPWIYLLLNTSLLLVLEWLSGPKGQRPQSLALPHRWAAQVLGLVVIYIVGLLGLSAIWGNSETSNINLLLFSVFMILAFLFYRRLHKDLLLLTAWSLSMIVFVLALLANTVFHNFDAGGLLLMALCLIGMSTFAVSWLKKTHVSFKQETSS</sequence>
<keyword evidence="1" id="KW-0812">Transmembrane</keyword>
<dbReference type="RefSeq" id="WP_099019929.1">
    <property type="nucleotide sequence ID" value="NZ_NIHB01000004.1"/>
</dbReference>
<feature type="transmembrane region" description="Helical" evidence="1">
    <location>
        <begin position="124"/>
        <end position="141"/>
    </location>
</feature>
<feature type="transmembrane region" description="Helical" evidence="1">
    <location>
        <begin position="100"/>
        <end position="118"/>
    </location>
</feature>
<dbReference type="EMBL" id="SNZB01000004">
    <property type="protein sequence ID" value="TDR19430.1"/>
    <property type="molecule type" value="Genomic_DNA"/>
</dbReference>
<feature type="transmembrane region" description="Helical" evidence="1">
    <location>
        <begin position="267"/>
        <end position="290"/>
    </location>
</feature>
<reference evidence="3 4" key="1">
    <citation type="submission" date="2019-03" db="EMBL/GenBank/DDBJ databases">
        <title>Genomic Encyclopedia of Type Strains, Phase IV (KMG-IV): sequencing the most valuable type-strain genomes for metagenomic binning, comparative biology and taxonomic classification.</title>
        <authorList>
            <person name="Goeker M."/>
        </authorList>
    </citation>
    <scope>NUCLEOTIDE SEQUENCE [LARGE SCALE GENOMIC DNA]</scope>
    <source>
        <strain evidence="3 4">DSM 25488</strain>
    </source>
</reference>
<name>A0A4R6XMU4_9GAMM</name>
<gene>
    <name evidence="3" type="ORF">C8D91_1986</name>
</gene>
<feature type="transmembrane region" description="Helical" evidence="1">
    <location>
        <begin position="178"/>
        <end position="197"/>
    </location>
</feature>
<feature type="transmembrane region" description="Helical" evidence="1">
    <location>
        <begin position="146"/>
        <end position="163"/>
    </location>
</feature>
<feature type="transmembrane region" description="Helical" evidence="1">
    <location>
        <begin position="43"/>
        <end position="63"/>
    </location>
</feature>
<dbReference type="Proteomes" id="UP000295724">
    <property type="component" value="Unassembled WGS sequence"/>
</dbReference>
<feature type="transmembrane region" description="Helical" evidence="1">
    <location>
        <begin position="296"/>
        <end position="316"/>
    </location>
</feature>
<feature type="transmembrane region" description="Helical" evidence="1">
    <location>
        <begin position="242"/>
        <end position="260"/>
    </location>
</feature>
<keyword evidence="1" id="KW-0472">Membrane</keyword>
<feature type="domain" description="DUF2157" evidence="2">
    <location>
        <begin position="7"/>
        <end position="148"/>
    </location>
</feature>
<evidence type="ECO:0000259" key="2">
    <source>
        <dbReference type="Pfam" id="PF09925"/>
    </source>
</evidence>
<proteinExistence type="predicted"/>
<keyword evidence="1" id="KW-1133">Transmembrane helix</keyword>
<dbReference type="Pfam" id="PF09925">
    <property type="entry name" value="DUF2157"/>
    <property type="match status" value="1"/>
</dbReference>
<organism evidence="3 4">
    <name type="scientific">Marinicella litoralis</name>
    <dbReference type="NCBI Taxonomy" id="644220"/>
    <lineage>
        <taxon>Bacteria</taxon>
        <taxon>Pseudomonadati</taxon>
        <taxon>Pseudomonadota</taxon>
        <taxon>Gammaproteobacteria</taxon>
        <taxon>Lysobacterales</taxon>
        <taxon>Marinicellaceae</taxon>
        <taxon>Marinicella</taxon>
    </lineage>
</organism>